<evidence type="ECO:0000313" key="2">
    <source>
        <dbReference type="EMBL" id="MBG6092467.1"/>
    </source>
</evidence>
<protein>
    <submittedName>
        <fullName evidence="2">Uncharacterized protein</fullName>
    </submittedName>
</protein>
<reference evidence="2" key="1">
    <citation type="submission" date="2020-11" db="EMBL/GenBank/DDBJ databases">
        <title>Sequencing the genomes of 1000 actinobacteria strains.</title>
        <authorList>
            <person name="Klenk H.-P."/>
        </authorList>
    </citation>
    <scope>NUCLEOTIDE SEQUENCE</scope>
    <source>
        <strain evidence="2">DSM 43175</strain>
    </source>
</reference>
<evidence type="ECO:0000256" key="1">
    <source>
        <dbReference type="SAM" id="MobiDB-lite"/>
    </source>
</evidence>
<proteinExistence type="predicted"/>
<name>A0A931DMV4_9ACTN</name>
<dbReference type="Proteomes" id="UP000614047">
    <property type="component" value="Unassembled WGS sequence"/>
</dbReference>
<dbReference type="RefSeq" id="WP_197014646.1">
    <property type="nucleotide sequence ID" value="NZ_BAABES010000009.1"/>
</dbReference>
<keyword evidence="3" id="KW-1185">Reference proteome</keyword>
<comment type="caution">
    <text evidence="2">The sequence shown here is derived from an EMBL/GenBank/DDBJ whole genome shotgun (WGS) entry which is preliminary data.</text>
</comment>
<dbReference type="EMBL" id="JADOUA010000001">
    <property type="protein sequence ID" value="MBG6092467.1"/>
    <property type="molecule type" value="Genomic_DNA"/>
</dbReference>
<feature type="region of interest" description="Disordered" evidence="1">
    <location>
        <begin position="1"/>
        <end position="26"/>
    </location>
</feature>
<accession>A0A931DMV4</accession>
<gene>
    <name evidence="2" type="ORF">IW256_006580</name>
</gene>
<sequence>MTSGQNRRMPAEGELQRIRSGPSADERIQTPQPFLVRVFFGAEDASRVLAVARAALGAVIERIGAWPEDGSWPELLPAEFVGRCAIEDQESADGGPEAVAVWEAWWRSLSPREKAEASEGPWRLSDWLFYFDPTEGGQGGDRSWWWWDAGVDASGEGWVEVATTGWPFGTGSLYWLIKASGGQNPHY</sequence>
<dbReference type="AlphaFoldDB" id="A0A931DMV4"/>
<evidence type="ECO:0000313" key="3">
    <source>
        <dbReference type="Proteomes" id="UP000614047"/>
    </source>
</evidence>
<organism evidence="2 3">
    <name type="scientific">Actinomadura viridis</name>
    <dbReference type="NCBI Taxonomy" id="58110"/>
    <lineage>
        <taxon>Bacteria</taxon>
        <taxon>Bacillati</taxon>
        <taxon>Actinomycetota</taxon>
        <taxon>Actinomycetes</taxon>
        <taxon>Streptosporangiales</taxon>
        <taxon>Thermomonosporaceae</taxon>
        <taxon>Actinomadura</taxon>
    </lineage>
</organism>